<organism evidence="1">
    <name type="scientific">marine sediment metagenome</name>
    <dbReference type="NCBI Taxonomy" id="412755"/>
    <lineage>
        <taxon>unclassified sequences</taxon>
        <taxon>metagenomes</taxon>
        <taxon>ecological metagenomes</taxon>
    </lineage>
</organism>
<sequence length="76" mass="8485">MATRTKKIKECDRAGCLNTRDVAFVALTMNGGPERRHIAETSGDLCPVHVRMVGRFMDNLFKNTKQYDEPAPASTD</sequence>
<protein>
    <submittedName>
        <fullName evidence="1">Uncharacterized protein</fullName>
    </submittedName>
</protein>
<evidence type="ECO:0000313" key="1">
    <source>
        <dbReference type="EMBL" id="KKN45149.1"/>
    </source>
</evidence>
<comment type="caution">
    <text evidence="1">The sequence shown here is derived from an EMBL/GenBank/DDBJ whole genome shotgun (WGS) entry which is preliminary data.</text>
</comment>
<proteinExistence type="predicted"/>
<reference evidence="1" key="1">
    <citation type="journal article" date="2015" name="Nature">
        <title>Complex archaea that bridge the gap between prokaryotes and eukaryotes.</title>
        <authorList>
            <person name="Spang A."/>
            <person name="Saw J.H."/>
            <person name="Jorgensen S.L."/>
            <person name="Zaremba-Niedzwiedzka K."/>
            <person name="Martijn J."/>
            <person name="Lind A.E."/>
            <person name="van Eijk R."/>
            <person name="Schleper C."/>
            <person name="Guy L."/>
            <person name="Ettema T.J."/>
        </authorList>
    </citation>
    <scope>NUCLEOTIDE SEQUENCE</scope>
</reference>
<name>A0A0F9QRQ0_9ZZZZ</name>
<accession>A0A0F9QRQ0</accession>
<gene>
    <name evidence="1" type="ORF">LCGC14_0686020</name>
</gene>
<dbReference type="AlphaFoldDB" id="A0A0F9QRQ0"/>
<dbReference type="EMBL" id="LAZR01001409">
    <property type="protein sequence ID" value="KKN45149.1"/>
    <property type="molecule type" value="Genomic_DNA"/>
</dbReference>